<evidence type="ECO:0000256" key="2">
    <source>
        <dbReference type="ARBA" id="ARBA00007639"/>
    </source>
</evidence>
<dbReference type="Proteomes" id="UP001589896">
    <property type="component" value="Unassembled WGS sequence"/>
</dbReference>
<dbReference type="InterPro" id="IPR028082">
    <property type="entry name" value="Peripla_BP_I"/>
</dbReference>
<keyword evidence="3 4" id="KW-0732">Signal</keyword>
<comment type="caution">
    <text evidence="6">The sequence shown here is derived from an EMBL/GenBank/DDBJ whole genome shotgun (WGS) entry which is preliminary data.</text>
</comment>
<sequence length="362" mass="37498">MTGRSTRVARRIGPILAGAAAVSLVAACSSAPAPGGGGGGEGAEEGGDEKFVIGFQQPLGGQAWRETGLASLQALAARPEYADKVELKIVRTNDNDAAQQNAAMQNLIAEGVDAILFDPASSSGADAAIAQATAQNIPVIANGGPYDSEDVYIVSTDWANAGTVGAEWLLEQLGDNKKVAVLEGLAGVPLNDGSMPGVIEVLEGGGAEVVAQSTNGWNEATAQENMANILRSNPDVGGVYSFLTGGQGVPEAFAAAELDFVPVVGGSGYNGEACTLVEYADEGLTGNMVFGQPAIYAKGLEQAVLLLEGEEIEREQYYPPLEITAENAEEFCVPDQPANFQLGYDFPGLDISVEEMLEYYEG</sequence>
<feature type="chain" id="PRO_5046201569" evidence="4">
    <location>
        <begin position="27"/>
        <end position="362"/>
    </location>
</feature>
<organism evidence="6 7">
    <name type="scientific">Lysobacter korlensis</name>
    <dbReference type="NCBI Taxonomy" id="553636"/>
    <lineage>
        <taxon>Bacteria</taxon>
        <taxon>Pseudomonadati</taxon>
        <taxon>Pseudomonadota</taxon>
        <taxon>Gammaproteobacteria</taxon>
        <taxon>Lysobacterales</taxon>
        <taxon>Lysobacteraceae</taxon>
        <taxon>Lysobacter</taxon>
    </lineage>
</organism>
<dbReference type="Pfam" id="PF13407">
    <property type="entry name" value="Peripla_BP_4"/>
    <property type="match status" value="1"/>
</dbReference>
<evidence type="ECO:0000313" key="7">
    <source>
        <dbReference type="Proteomes" id="UP001589896"/>
    </source>
</evidence>
<reference evidence="6 7" key="1">
    <citation type="submission" date="2024-09" db="EMBL/GenBank/DDBJ databases">
        <authorList>
            <person name="Sun Q."/>
            <person name="Mori K."/>
        </authorList>
    </citation>
    <scope>NUCLEOTIDE SEQUENCE [LARGE SCALE GENOMIC DNA]</scope>
    <source>
        <strain evidence="6 7">KCTC 23076</strain>
    </source>
</reference>
<feature type="domain" description="Periplasmic binding protein" evidence="5">
    <location>
        <begin position="57"/>
        <end position="311"/>
    </location>
</feature>
<dbReference type="PROSITE" id="PS51257">
    <property type="entry name" value="PROKAR_LIPOPROTEIN"/>
    <property type="match status" value="1"/>
</dbReference>
<evidence type="ECO:0000256" key="4">
    <source>
        <dbReference type="SAM" id="SignalP"/>
    </source>
</evidence>
<evidence type="ECO:0000313" key="6">
    <source>
        <dbReference type="EMBL" id="MFC0681856.1"/>
    </source>
</evidence>
<proteinExistence type="inferred from homology"/>
<dbReference type="SUPFAM" id="SSF53822">
    <property type="entry name" value="Periplasmic binding protein-like I"/>
    <property type="match status" value="1"/>
</dbReference>
<evidence type="ECO:0000256" key="1">
    <source>
        <dbReference type="ARBA" id="ARBA00004196"/>
    </source>
</evidence>
<dbReference type="EMBL" id="JBHLTG010000009">
    <property type="protein sequence ID" value="MFC0681856.1"/>
    <property type="molecule type" value="Genomic_DNA"/>
</dbReference>
<comment type="similarity">
    <text evidence="2">Belongs to the bacterial solute-binding protein 2 family.</text>
</comment>
<dbReference type="PANTHER" id="PTHR46847">
    <property type="entry name" value="D-ALLOSE-BINDING PERIPLASMIC PROTEIN-RELATED"/>
    <property type="match status" value="1"/>
</dbReference>
<keyword evidence="7" id="KW-1185">Reference proteome</keyword>
<comment type="subcellular location">
    <subcellularLocation>
        <location evidence="1">Cell envelope</location>
    </subcellularLocation>
</comment>
<dbReference type="Gene3D" id="3.40.50.2300">
    <property type="match status" value="2"/>
</dbReference>
<gene>
    <name evidence="6" type="ORF">ACFFGH_28825</name>
</gene>
<feature type="signal peptide" evidence="4">
    <location>
        <begin position="1"/>
        <end position="26"/>
    </location>
</feature>
<evidence type="ECO:0000259" key="5">
    <source>
        <dbReference type="Pfam" id="PF13407"/>
    </source>
</evidence>
<dbReference type="RefSeq" id="WP_386675261.1">
    <property type="nucleotide sequence ID" value="NZ_JBHLTG010000009.1"/>
</dbReference>
<accession>A0ABV6RYJ5</accession>
<name>A0ABV6RYJ5_9GAMM</name>
<dbReference type="PANTHER" id="PTHR46847:SF1">
    <property type="entry name" value="D-ALLOSE-BINDING PERIPLASMIC PROTEIN-RELATED"/>
    <property type="match status" value="1"/>
</dbReference>
<protein>
    <submittedName>
        <fullName evidence="6">Substrate-binding domain-containing protein</fullName>
    </submittedName>
</protein>
<dbReference type="InterPro" id="IPR025997">
    <property type="entry name" value="SBP_2_dom"/>
</dbReference>
<evidence type="ECO:0000256" key="3">
    <source>
        <dbReference type="ARBA" id="ARBA00022729"/>
    </source>
</evidence>